<accession>A0ABS9Q7D0</accession>
<evidence type="ECO:0000256" key="1">
    <source>
        <dbReference type="SAM" id="MobiDB-lite"/>
    </source>
</evidence>
<name>A0ABS9Q7D0_9MICO</name>
<gene>
    <name evidence="2" type="ORF">MHL29_14795</name>
</gene>
<keyword evidence="3" id="KW-1185">Reference proteome</keyword>
<feature type="compositionally biased region" description="Basic and acidic residues" evidence="1">
    <location>
        <begin position="38"/>
        <end position="47"/>
    </location>
</feature>
<dbReference type="EMBL" id="JAKRCV010000060">
    <property type="protein sequence ID" value="MCG7323150.1"/>
    <property type="molecule type" value="Genomic_DNA"/>
</dbReference>
<proteinExistence type="predicted"/>
<feature type="compositionally biased region" description="Low complexity" evidence="1">
    <location>
        <begin position="89"/>
        <end position="102"/>
    </location>
</feature>
<protein>
    <submittedName>
        <fullName evidence="2">Antitoxin</fullName>
    </submittedName>
</protein>
<feature type="region of interest" description="Disordered" evidence="1">
    <location>
        <begin position="1"/>
        <end position="140"/>
    </location>
</feature>
<organism evidence="2 3">
    <name type="scientific">Arsenicicoccus bolidensis</name>
    <dbReference type="NCBI Taxonomy" id="229480"/>
    <lineage>
        <taxon>Bacteria</taxon>
        <taxon>Bacillati</taxon>
        <taxon>Actinomycetota</taxon>
        <taxon>Actinomycetes</taxon>
        <taxon>Micrococcales</taxon>
        <taxon>Intrasporangiaceae</taxon>
        <taxon>Arsenicicoccus</taxon>
    </lineage>
</organism>
<feature type="compositionally biased region" description="Gly residues" evidence="1">
    <location>
        <begin position="79"/>
        <end position="88"/>
    </location>
</feature>
<dbReference type="Pfam" id="PF14013">
    <property type="entry name" value="MT0933_antitox"/>
    <property type="match status" value="1"/>
</dbReference>
<comment type="caution">
    <text evidence="2">The sequence shown here is derived from an EMBL/GenBank/DDBJ whole genome shotgun (WGS) entry which is preliminary data.</text>
</comment>
<evidence type="ECO:0000313" key="3">
    <source>
        <dbReference type="Proteomes" id="UP001521931"/>
    </source>
</evidence>
<sequence length="140" mass="14130">MKFNDIVSKAGQAASQAAGKAKQYIDENPDKVSGGLDKVGHAVDKGTKGRFSRQIQQGRDLAKDKLVHGKPGTPPVGQPGTGTTGAGTTGTSTSSTAGQPAGQPAGETDPTVRPTTGETFDTTTVRPDEGTTGRAPGQIG</sequence>
<dbReference type="InterPro" id="IPR028037">
    <property type="entry name" value="Antitoxin_Rv0909/MT0933"/>
</dbReference>
<reference evidence="2 3" key="1">
    <citation type="submission" date="2022-02" db="EMBL/GenBank/DDBJ databases">
        <title>Uncovering new skin microbiome diversity through culturing and metagenomics.</title>
        <authorList>
            <person name="Conlan S."/>
            <person name="Deming C."/>
            <person name="Nisc Comparative Sequencing Program N."/>
            <person name="Segre J.A."/>
        </authorList>
    </citation>
    <scope>NUCLEOTIDE SEQUENCE [LARGE SCALE GENOMIC DNA]</scope>
    <source>
        <strain evidence="2 3">ACRQZ</strain>
    </source>
</reference>
<feature type="compositionally biased region" description="Polar residues" evidence="1">
    <location>
        <begin position="113"/>
        <end position="125"/>
    </location>
</feature>
<feature type="compositionally biased region" description="Low complexity" evidence="1">
    <location>
        <begin position="8"/>
        <end position="22"/>
    </location>
</feature>
<dbReference type="Proteomes" id="UP001521931">
    <property type="component" value="Unassembled WGS sequence"/>
</dbReference>
<dbReference type="RefSeq" id="WP_239265739.1">
    <property type="nucleotide sequence ID" value="NZ_JAKRCV010000060.1"/>
</dbReference>
<evidence type="ECO:0000313" key="2">
    <source>
        <dbReference type="EMBL" id="MCG7323150.1"/>
    </source>
</evidence>